<keyword evidence="5" id="KW-0175">Coiled coil</keyword>
<dbReference type="CDD" id="cd19775">
    <property type="entry name" value="Bbox2_TIF1_C-VI"/>
    <property type="match status" value="1"/>
</dbReference>
<accession>A0AAV6FVT5</accession>
<dbReference type="PANTHER" id="PTHR25462">
    <property type="entry name" value="BONUS, ISOFORM C-RELATED"/>
    <property type="match status" value="1"/>
</dbReference>
<dbReference type="GO" id="GO:0045087">
    <property type="term" value="P:innate immune response"/>
    <property type="evidence" value="ECO:0007669"/>
    <property type="project" value="TreeGrafter"/>
</dbReference>
<reference evidence="9" key="1">
    <citation type="submission" date="2020-10" db="EMBL/GenBank/DDBJ databases">
        <title>Chromosome-scale genome assembly of the Allis shad, Alosa alosa.</title>
        <authorList>
            <person name="Margot Z."/>
            <person name="Christophe K."/>
            <person name="Cabau C."/>
            <person name="Louis A."/>
            <person name="Berthelot C."/>
            <person name="Parey E."/>
            <person name="Roest Crollius H."/>
            <person name="Montfort J."/>
            <person name="Robinson-Rechavi M."/>
            <person name="Bucao C."/>
            <person name="Bouchez O."/>
            <person name="Gislard M."/>
            <person name="Lluch J."/>
            <person name="Milhes M."/>
            <person name="Lampietro C."/>
            <person name="Lopez Roques C."/>
            <person name="Donnadieu C."/>
            <person name="Braasch I."/>
            <person name="Desvignes T."/>
            <person name="Postlethwait J."/>
            <person name="Bobe J."/>
            <person name="Guiguen Y."/>
        </authorList>
    </citation>
    <scope>NUCLEOTIDE SEQUENCE</scope>
    <source>
        <strain evidence="9">M-15738</strain>
        <tissue evidence="9">Blood</tissue>
    </source>
</reference>
<evidence type="ECO:0000256" key="4">
    <source>
        <dbReference type="PROSITE-ProRule" id="PRU00024"/>
    </source>
</evidence>
<keyword evidence="10" id="KW-1185">Reference proteome</keyword>
<protein>
    <submittedName>
        <fullName evidence="9">Uncharacterized protein</fullName>
    </submittedName>
</protein>
<gene>
    <name evidence="9" type="ORF">AALO_G00254360</name>
</gene>
<dbReference type="SUPFAM" id="SSF57850">
    <property type="entry name" value="RING/U-box"/>
    <property type="match status" value="1"/>
</dbReference>
<sequence length="992" mass="108822">MSPLPSPNFVGTDTILGTCGTCRVSLSANETNPLLLPCLHSMCNNCIPPPDQGVAVCPVCGMLYSLQSVTPHPLFCNVASISSSQKCGGCESAAVEGWCVECGEALCVECVSAHRRVRMTRDHTIKTQMTSSGFARKTYCPIHKDEPYKLYCITCGQLTCRDCQLTLHRNHSFQFMGEVVSERRQKLEALVHRVKKQRACTQRSIQDLEGRLLDLEDEMDGFKQNVKQALKEFRDILVQTAMKLMSDSKVMYTSEFDRLKRQQSVLQKLLERQAYLLAFSEKTLDRMDQIALLSCVNQVQQQLQTVLTQNPPPFAHMLQISLHVNKPEVQEALSRFGKVSWRLIPFACSKKNRPPKKAKETPPVPGQLVSLESLEPLCLLGPAEGAPAVPLITTRGCSVSSPTKVTVESTTSSPGCSEGKAGLDSVTSMECEPSSTVPDPVGKPSSPPESPPLVDTSGVTTRASMERLASWDERSRVTGISTVAPPGSSPTPSAIINPGGGSASKETSVVVVQDRPIKGRAEALPQDIAASSTASETCCFRRTESAAVESHEHVQRESEAVESHERVQRESEASEAVESHERVQRESEAVESHESHEHVQRESEAVESHERVQRESEAVESHEHMQRESEAVETRERVKKQETRVPDVLVAQLCSSHTKTDTKHLEEEEEGSKCPIIIMNVEATGAVLSGEESEYTEAVGSDEVTPGVGSCLQGEESKVTQSECPVMGSCEQGDESEHVRELESLGVTTERVQELESLHVTTEHVREVESLRVTTEHVREAESLRVTTEHVRECESLGVTTEHLRELESLGVTTERVREFESHGVTTEHVQEVVSDCVITEHVQAAPPDVPVCPERDQSSMAPSGPSPLPAFPQTLCQERPTLQSFLKALNLTRSPGLVRNPAASASQGAGAAGHETDTINSYCCPLEEEDFDEEDDCIDVEMQDEEKSTISYQRSIGYLRCQSTTCPSPPSLVVSPYLGFASSRGKVPWSF</sequence>
<dbReference type="GO" id="GO:0061630">
    <property type="term" value="F:ubiquitin protein ligase activity"/>
    <property type="evidence" value="ECO:0007669"/>
    <property type="project" value="TreeGrafter"/>
</dbReference>
<dbReference type="InterPro" id="IPR000315">
    <property type="entry name" value="Znf_B-box"/>
</dbReference>
<dbReference type="EMBL" id="JADWDJ010000020">
    <property type="protein sequence ID" value="KAG5264491.1"/>
    <property type="molecule type" value="Genomic_DNA"/>
</dbReference>
<dbReference type="GO" id="GO:0008270">
    <property type="term" value="F:zinc ion binding"/>
    <property type="evidence" value="ECO:0007669"/>
    <property type="project" value="UniProtKB-KW"/>
</dbReference>
<feature type="compositionally biased region" description="Polar residues" evidence="6">
    <location>
        <begin position="425"/>
        <end position="437"/>
    </location>
</feature>
<dbReference type="PROSITE" id="PS50089">
    <property type="entry name" value="ZF_RING_2"/>
    <property type="match status" value="1"/>
</dbReference>
<feature type="region of interest" description="Disordered" evidence="6">
    <location>
        <begin position="395"/>
        <end position="460"/>
    </location>
</feature>
<keyword evidence="2 4" id="KW-0863">Zinc-finger</keyword>
<dbReference type="Pfam" id="PF00643">
    <property type="entry name" value="zf-B_box"/>
    <property type="match status" value="2"/>
</dbReference>
<dbReference type="Proteomes" id="UP000823561">
    <property type="component" value="Chromosome 20"/>
</dbReference>
<dbReference type="InterPro" id="IPR047153">
    <property type="entry name" value="TRIM45/56/19-like"/>
</dbReference>
<dbReference type="PROSITE" id="PS00518">
    <property type="entry name" value="ZF_RING_1"/>
    <property type="match status" value="1"/>
</dbReference>
<keyword evidence="1" id="KW-0479">Metal-binding</keyword>
<evidence type="ECO:0000256" key="1">
    <source>
        <dbReference type="ARBA" id="ARBA00022723"/>
    </source>
</evidence>
<dbReference type="PANTHER" id="PTHR25462:SF299">
    <property type="entry name" value="E3 UBIQUITIN-PROTEIN LIGASE TRIM56"/>
    <property type="match status" value="1"/>
</dbReference>
<comment type="caution">
    <text evidence="9">The sequence shown here is derived from an EMBL/GenBank/DDBJ whole genome shotgun (WGS) entry which is preliminary data.</text>
</comment>
<dbReference type="SMART" id="SM00184">
    <property type="entry name" value="RING"/>
    <property type="match status" value="1"/>
</dbReference>
<evidence type="ECO:0000256" key="5">
    <source>
        <dbReference type="SAM" id="Coils"/>
    </source>
</evidence>
<feature type="domain" description="B box-type" evidence="8">
    <location>
        <begin position="135"/>
        <end position="176"/>
    </location>
</feature>
<feature type="region of interest" description="Disordered" evidence="6">
    <location>
        <begin position="549"/>
        <end position="640"/>
    </location>
</feature>
<dbReference type="Gene3D" id="3.30.40.10">
    <property type="entry name" value="Zinc/RING finger domain, C3HC4 (zinc finger)"/>
    <property type="match status" value="1"/>
</dbReference>
<evidence type="ECO:0000313" key="10">
    <source>
        <dbReference type="Proteomes" id="UP000823561"/>
    </source>
</evidence>
<evidence type="ECO:0000256" key="6">
    <source>
        <dbReference type="SAM" id="MobiDB-lite"/>
    </source>
</evidence>
<keyword evidence="3" id="KW-0862">Zinc</keyword>
<feature type="domain" description="RING-type" evidence="7">
    <location>
        <begin position="19"/>
        <end position="60"/>
    </location>
</feature>
<proteinExistence type="predicted"/>
<dbReference type="InterPro" id="IPR017907">
    <property type="entry name" value="Znf_RING_CS"/>
</dbReference>
<dbReference type="AlphaFoldDB" id="A0AAV6FVT5"/>
<dbReference type="GO" id="GO:0005654">
    <property type="term" value="C:nucleoplasm"/>
    <property type="evidence" value="ECO:0007669"/>
    <property type="project" value="TreeGrafter"/>
</dbReference>
<evidence type="ECO:0000256" key="2">
    <source>
        <dbReference type="ARBA" id="ARBA00022771"/>
    </source>
</evidence>
<dbReference type="PROSITE" id="PS50119">
    <property type="entry name" value="ZF_BBOX"/>
    <property type="match status" value="2"/>
</dbReference>
<dbReference type="SUPFAM" id="SSF57845">
    <property type="entry name" value="B-box zinc-binding domain"/>
    <property type="match status" value="1"/>
</dbReference>
<organism evidence="9 10">
    <name type="scientific">Alosa alosa</name>
    <name type="common">allis shad</name>
    <dbReference type="NCBI Taxonomy" id="278164"/>
    <lineage>
        <taxon>Eukaryota</taxon>
        <taxon>Metazoa</taxon>
        <taxon>Chordata</taxon>
        <taxon>Craniata</taxon>
        <taxon>Vertebrata</taxon>
        <taxon>Euteleostomi</taxon>
        <taxon>Actinopterygii</taxon>
        <taxon>Neopterygii</taxon>
        <taxon>Teleostei</taxon>
        <taxon>Clupei</taxon>
        <taxon>Clupeiformes</taxon>
        <taxon>Clupeoidei</taxon>
        <taxon>Clupeidae</taxon>
        <taxon>Alosa</taxon>
    </lineage>
</organism>
<feature type="coiled-coil region" evidence="5">
    <location>
        <begin position="198"/>
        <end position="232"/>
    </location>
</feature>
<feature type="region of interest" description="Disordered" evidence="6">
    <location>
        <begin position="472"/>
        <end position="506"/>
    </location>
</feature>
<dbReference type="InterPro" id="IPR001841">
    <property type="entry name" value="Znf_RING"/>
</dbReference>
<evidence type="ECO:0000259" key="8">
    <source>
        <dbReference type="PROSITE" id="PS50119"/>
    </source>
</evidence>
<evidence type="ECO:0000313" key="9">
    <source>
        <dbReference type="EMBL" id="KAG5264491.1"/>
    </source>
</evidence>
<feature type="domain" description="B box-type" evidence="8">
    <location>
        <begin position="82"/>
        <end position="128"/>
    </location>
</feature>
<evidence type="ECO:0000256" key="3">
    <source>
        <dbReference type="ARBA" id="ARBA00022833"/>
    </source>
</evidence>
<dbReference type="GO" id="GO:0060340">
    <property type="term" value="P:positive regulation of type I interferon-mediated signaling pathway"/>
    <property type="evidence" value="ECO:0007669"/>
    <property type="project" value="TreeGrafter"/>
</dbReference>
<dbReference type="InterPro" id="IPR013083">
    <property type="entry name" value="Znf_RING/FYVE/PHD"/>
</dbReference>
<dbReference type="SMART" id="SM00336">
    <property type="entry name" value="BBOX"/>
    <property type="match status" value="2"/>
</dbReference>
<evidence type="ECO:0000259" key="7">
    <source>
        <dbReference type="PROSITE" id="PS50089"/>
    </source>
</evidence>
<name>A0AAV6FVT5_9TELE</name>
<dbReference type="Gene3D" id="3.30.160.60">
    <property type="entry name" value="Classic Zinc Finger"/>
    <property type="match status" value="1"/>
</dbReference>
<feature type="compositionally biased region" description="Polar residues" evidence="6">
    <location>
        <begin position="395"/>
        <end position="415"/>
    </location>
</feature>